<keyword evidence="2" id="KW-1133">Transmembrane helix</keyword>
<keyword evidence="2" id="KW-0812">Transmembrane</keyword>
<organism evidence="3 4">
    <name type="scientific">Pannus brasiliensis CCIBt3594</name>
    <dbReference type="NCBI Taxonomy" id="1427578"/>
    <lineage>
        <taxon>Bacteria</taxon>
        <taxon>Bacillati</taxon>
        <taxon>Cyanobacteriota</taxon>
        <taxon>Cyanophyceae</taxon>
        <taxon>Oscillatoriophycideae</taxon>
        <taxon>Chroococcales</taxon>
        <taxon>Microcystaceae</taxon>
        <taxon>Pannus</taxon>
    </lineage>
</organism>
<evidence type="ECO:0000256" key="1">
    <source>
        <dbReference type="SAM" id="MobiDB-lite"/>
    </source>
</evidence>
<feature type="transmembrane region" description="Helical" evidence="2">
    <location>
        <begin position="36"/>
        <end position="60"/>
    </location>
</feature>
<dbReference type="AlphaFoldDB" id="A0AAW9QYA9"/>
<evidence type="ECO:0000256" key="2">
    <source>
        <dbReference type="SAM" id="Phobius"/>
    </source>
</evidence>
<accession>A0AAW9QYA9</accession>
<evidence type="ECO:0000313" key="4">
    <source>
        <dbReference type="Proteomes" id="UP001328733"/>
    </source>
</evidence>
<evidence type="ECO:0000313" key="3">
    <source>
        <dbReference type="EMBL" id="MEG3438798.1"/>
    </source>
</evidence>
<keyword evidence="2" id="KW-0472">Membrane</keyword>
<keyword evidence="4" id="KW-1185">Reference proteome</keyword>
<feature type="region of interest" description="Disordered" evidence="1">
    <location>
        <begin position="1"/>
        <end position="21"/>
    </location>
</feature>
<dbReference type="EMBL" id="JBAFSM010000035">
    <property type="protein sequence ID" value="MEG3438798.1"/>
    <property type="molecule type" value="Genomic_DNA"/>
</dbReference>
<protein>
    <submittedName>
        <fullName evidence="3">Uncharacterized protein</fullName>
    </submittedName>
</protein>
<name>A0AAW9QYA9_9CHRO</name>
<gene>
    <name evidence="3" type="ORF">V0288_16850</name>
</gene>
<comment type="caution">
    <text evidence="3">The sequence shown here is derived from an EMBL/GenBank/DDBJ whole genome shotgun (WGS) entry which is preliminary data.</text>
</comment>
<sequence>MGEKACSARPTGNPSADVGARVTGERGNRMKDFHRILNKVGSLFLKHLSCFSVFFLLYLFEKNYKVIMADFFGQNSSDSVSRIGKLSRPEFLAKDPENLLELEFSPKFKRGVVYLRSMNSNSVVAVVAFCRVRLFFPIGMGKIVENYRKFYPSYREISRLKLI</sequence>
<reference evidence="3 4" key="1">
    <citation type="submission" date="2024-01" db="EMBL/GenBank/DDBJ databases">
        <title>Genomic insights into the taxonomy and metabolism of the cyanobacterium Pannus brasiliensis CCIBt3594.</title>
        <authorList>
            <person name="Machado M."/>
            <person name="Botero N.B."/>
            <person name="Andreote A.P.D."/>
            <person name="Feitosa A.M.T."/>
            <person name="Popin R."/>
            <person name="Sivonen K."/>
            <person name="Fiore M.F."/>
        </authorList>
    </citation>
    <scope>NUCLEOTIDE SEQUENCE [LARGE SCALE GENOMIC DNA]</scope>
    <source>
        <strain evidence="3 4">CCIBt3594</strain>
    </source>
</reference>
<proteinExistence type="predicted"/>
<dbReference type="Proteomes" id="UP001328733">
    <property type="component" value="Unassembled WGS sequence"/>
</dbReference>